<accession>A0A5N6NJD4</accession>
<dbReference type="AlphaFoldDB" id="A0A5N6NJD4"/>
<protein>
    <submittedName>
        <fullName evidence="1">Uncharacterized protein</fullName>
    </submittedName>
</protein>
<gene>
    <name evidence="1" type="ORF">E3N88_21299</name>
</gene>
<keyword evidence="2" id="KW-1185">Reference proteome</keyword>
<organism evidence="1 2">
    <name type="scientific">Mikania micrantha</name>
    <name type="common">bitter vine</name>
    <dbReference type="NCBI Taxonomy" id="192012"/>
    <lineage>
        <taxon>Eukaryota</taxon>
        <taxon>Viridiplantae</taxon>
        <taxon>Streptophyta</taxon>
        <taxon>Embryophyta</taxon>
        <taxon>Tracheophyta</taxon>
        <taxon>Spermatophyta</taxon>
        <taxon>Magnoliopsida</taxon>
        <taxon>eudicotyledons</taxon>
        <taxon>Gunneridae</taxon>
        <taxon>Pentapetalae</taxon>
        <taxon>asterids</taxon>
        <taxon>campanulids</taxon>
        <taxon>Asterales</taxon>
        <taxon>Asteraceae</taxon>
        <taxon>Asteroideae</taxon>
        <taxon>Heliantheae alliance</taxon>
        <taxon>Eupatorieae</taxon>
        <taxon>Mikania</taxon>
    </lineage>
</organism>
<sequence length="104" mass="11854">MKLGLLDSTETHRCTRWALKWAFAAREHQTGELNTPKSIAVRDDRSSSTIAIRGVFREQNDYFNHRATRGTVFVRCRGVLRIINQRLARLVAAVEEISGVLEDV</sequence>
<name>A0A5N6NJD4_9ASTR</name>
<comment type="caution">
    <text evidence="1">The sequence shown here is derived from an EMBL/GenBank/DDBJ whole genome shotgun (WGS) entry which is preliminary data.</text>
</comment>
<reference evidence="1 2" key="1">
    <citation type="submission" date="2019-05" db="EMBL/GenBank/DDBJ databases">
        <title>Mikania micrantha, genome provides insights into the molecular mechanism of rapid growth.</title>
        <authorList>
            <person name="Liu B."/>
        </authorList>
    </citation>
    <scope>NUCLEOTIDE SEQUENCE [LARGE SCALE GENOMIC DNA]</scope>
    <source>
        <strain evidence="1">NLD-2019</strain>
        <tissue evidence="1">Leaf</tissue>
    </source>
</reference>
<dbReference type="EMBL" id="SZYD01000011">
    <property type="protein sequence ID" value="KAD4889226.1"/>
    <property type="molecule type" value="Genomic_DNA"/>
</dbReference>
<evidence type="ECO:0000313" key="1">
    <source>
        <dbReference type="EMBL" id="KAD4889226.1"/>
    </source>
</evidence>
<evidence type="ECO:0000313" key="2">
    <source>
        <dbReference type="Proteomes" id="UP000326396"/>
    </source>
</evidence>
<dbReference type="Proteomes" id="UP000326396">
    <property type="component" value="Linkage Group LG19"/>
</dbReference>
<proteinExistence type="predicted"/>